<evidence type="ECO:0000256" key="9">
    <source>
        <dbReference type="ARBA" id="ARBA00022553"/>
    </source>
</evidence>
<feature type="compositionally biased region" description="Basic and acidic residues" evidence="14">
    <location>
        <begin position="85"/>
        <end position="102"/>
    </location>
</feature>
<keyword evidence="7" id="KW-0690">Ribosome biogenesis</keyword>
<keyword evidence="12" id="KW-0539">Nucleus</keyword>
<gene>
    <name evidence="15" type="ORF">CUNI_LOCUS7520</name>
</gene>
<name>A0A8S3Z3M3_9EUPU</name>
<evidence type="ECO:0000256" key="2">
    <source>
        <dbReference type="ARBA" id="ARBA00004286"/>
    </source>
</evidence>
<proteinExistence type="inferred from homology"/>
<evidence type="ECO:0000256" key="8">
    <source>
        <dbReference type="ARBA" id="ARBA00022552"/>
    </source>
</evidence>
<evidence type="ECO:0000256" key="13">
    <source>
        <dbReference type="ARBA" id="ARBA00093307"/>
    </source>
</evidence>
<evidence type="ECO:0000256" key="12">
    <source>
        <dbReference type="ARBA" id="ARBA00023242"/>
    </source>
</evidence>
<reference evidence="15" key="1">
    <citation type="submission" date="2021-04" db="EMBL/GenBank/DDBJ databases">
        <authorList>
            <consortium name="Molecular Ecology Group"/>
        </authorList>
    </citation>
    <scope>NUCLEOTIDE SEQUENCE</scope>
</reference>
<dbReference type="PANTHER" id="PTHR13557">
    <property type="entry name" value="COILED-COIL DOMAIN-CONTAINING PROTEIN 86"/>
    <property type="match status" value="1"/>
</dbReference>
<evidence type="ECO:0000256" key="1">
    <source>
        <dbReference type="ARBA" id="ARBA00004090"/>
    </source>
</evidence>
<dbReference type="GO" id="GO:0005730">
    <property type="term" value="C:nucleolus"/>
    <property type="evidence" value="ECO:0007669"/>
    <property type="project" value="UniProtKB-SubCell"/>
</dbReference>
<dbReference type="EMBL" id="CAJHNH020001200">
    <property type="protein sequence ID" value="CAG5121962.1"/>
    <property type="molecule type" value="Genomic_DNA"/>
</dbReference>
<evidence type="ECO:0000256" key="4">
    <source>
        <dbReference type="ARBA" id="ARBA00007869"/>
    </source>
</evidence>
<evidence type="ECO:0000313" key="16">
    <source>
        <dbReference type="Proteomes" id="UP000678393"/>
    </source>
</evidence>
<dbReference type="PANTHER" id="PTHR13557:SF1">
    <property type="entry name" value="COILED-COIL DOMAIN-CONTAINING PROTEIN 86"/>
    <property type="match status" value="1"/>
</dbReference>
<keyword evidence="8" id="KW-0698">rRNA processing</keyword>
<dbReference type="InterPro" id="IPR026570">
    <property type="entry name" value="CCDC86"/>
</dbReference>
<dbReference type="AlphaFoldDB" id="A0A8S3Z3M3"/>
<comment type="similarity">
    <text evidence="4">Belongs to the CGR1 family.</text>
</comment>
<keyword evidence="11" id="KW-0175">Coiled coil</keyword>
<dbReference type="InterPro" id="IPR005579">
    <property type="entry name" value="Cgr1-like"/>
</dbReference>
<organism evidence="15 16">
    <name type="scientific">Candidula unifasciata</name>
    <dbReference type="NCBI Taxonomy" id="100452"/>
    <lineage>
        <taxon>Eukaryota</taxon>
        <taxon>Metazoa</taxon>
        <taxon>Spiralia</taxon>
        <taxon>Lophotrochozoa</taxon>
        <taxon>Mollusca</taxon>
        <taxon>Gastropoda</taxon>
        <taxon>Heterobranchia</taxon>
        <taxon>Euthyneura</taxon>
        <taxon>Panpulmonata</taxon>
        <taxon>Eupulmonata</taxon>
        <taxon>Stylommatophora</taxon>
        <taxon>Helicina</taxon>
        <taxon>Helicoidea</taxon>
        <taxon>Geomitridae</taxon>
        <taxon>Candidula</taxon>
    </lineage>
</organism>
<feature type="region of interest" description="Disordered" evidence="14">
    <location>
        <begin position="79"/>
        <end position="105"/>
    </location>
</feature>
<comment type="caution">
    <text evidence="15">The sequence shown here is derived from an EMBL/GenBank/DDBJ whole genome shotgun (WGS) entry which is preliminary data.</text>
</comment>
<evidence type="ECO:0000256" key="3">
    <source>
        <dbReference type="ARBA" id="ARBA00004604"/>
    </source>
</evidence>
<comment type="function">
    <text evidence="13">Required for proper chromosome segregation during mitosis and error-free mitotic progression.</text>
</comment>
<comment type="subcellular location">
    <subcellularLocation>
        <location evidence="2">Chromosome</location>
    </subcellularLocation>
    <subcellularLocation>
        <location evidence="3">Nucleus</location>
        <location evidence="3">Nucleolus</location>
    </subcellularLocation>
</comment>
<sequence>MDGVKLEEMEPSVDKLIRDIPRGKPKSGRMWKSVKTERYSQCKQIKRLKTTWAEKMQLKTEKRKIKEFQEHLTEEKVKKKQLNRMRAEANKKRKLLNERKSEITQPIKSTKVKKLKKKQLRMIETR</sequence>
<dbReference type="GO" id="GO:0005694">
    <property type="term" value="C:chromosome"/>
    <property type="evidence" value="ECO:0007669"/>
    <property type="project" value="UniProtKB-SubCell"/>
</dbReference>
<keyword evidence="10" id="KW-0164">Citrullination</keyword>
<evidence type="ECO:0000256" key="10">
    <source>
        <dbReference type="ARBA" id="ARBA00022934"/>
    </source>
</evidence>
<protein>
    <recommendedName>
        <fullName evidence="5">Coiled-coil domain-containing protein 86</fullName>
    </recommendedName>
</protein>
<dbReference type="GO" id="GO:0006364">
    <property type="term" value="P:rRNA processing"/>
    <property type="evidence" value="ECO:0007669"/>
    <property type="project" value="UniProtKB-KW"/>
</dbReference>
<comment type="function">
    <text evidence="1">Involved in nucleolar integrity and required for processing of the pre-rRNA for the 60S ribosome subunit.</text>
</comment>
<evidence type="ECO:0000256" key="7">
    <source>
        <dbReference type="ARBA" id="ARBA00022517"/>
    </source>
</evidence>
<evidence type="ECO:0000256" key="14">
    <source>
        <dbReference type="SAM" id="MobiDB-lite"/>
    </source>
</evidence>
<evidence type="ECO:0000256" key="5">
    <source>
        <dbReference type="ARBA" id="ARBA00016738"/>
    </source>
</evidence>
<evidence type="ECO:0000313" key="15">
    <source>
        <dbReference type="EMBL" id="CAG5121962.1"/>
    </source>
</evidence>
<dbReference type="Pfam" id="PF03879">
    <property type="entry name" value="Cgr1"/>
    <property type="match status" value="1"/>
</dbReference>
<dbReference type="Proteomes" id="UP000678393">
    <property type="component" value="Unassembled WGS sequence"/>
</dbReference>
<evidence type="ECO:0000256" key="11">
    <source>
        <dbReference type="ARBA" id="ARBA00023054"/>
    </source>
</evidence>
<keyword evidence="16" id="KW-1185">Reference proteome</keyword>
<keyword evidence="6" id="KW-0158">Chromosome</keyword>
<dbReference type="OrthoDB" id="277961at2759"/>
<accession>A0A8S3Z3M3</accession>
<keyword evidence="9" id="KW-0597">Phosphoprotein</keyword>
<evidence type="ECO:0000256" key="6">
    <source>
        <dbReference type="ARBA" id="ARBA00022454"/>
    </source>
</evidence>